<sequence length="372" mass="42565">GSSRLHRGRRDRRRRRGDARRPRHRAIGPRGALALRQLLPPHPRHHLRRGRARVPPRRRHDGWQVPDPRVPGRRTGPRLAGGGRGAGRHGGVRPHRLLLLRRQGPDLRLRRHHPFRHEHPPAQRLALLGRRARGAAAVLRRLRHRVHPLRQHRCPDGRLVPQGDQNRRRPERPQDADRRHRGPSLRQARRGAAADRRRRDLSVAGEGHHRRRRVDRALRRREARLQPRRALLLLPGLVGRRAQPLLLRRQAQIRRAAPGLPRNPGKRLPRRDAGDHGEVRLAEPAGAAALGRRRHPAPRLPARGAAGLLQGRLRLVRRDGRAQCDLQRGLREFPRLPRHAVPVVPGGGEHLRQLRLLPARPGAARRRRAASL</sequence>
<reference evidence="2" key="1">
    <citation type="submission" date="2020-02" db="EMBL/GenBank/DDBJ databases">
        <authorList>
            <person name="Meier V. D."/>
        </authorList>
    </citation>
    <scope>NUCLEOTIDE SEQUENCE</scope>
    <source>
        <strain evidence="2">AVDCRST_MAG08</strain>
    </source>
</reference>
<proteinExistence type="predicted"/>
<dbReference type="EMBL" id="CADCTG010000207">
    <property type="protein sequence ID" value="CAA9263864.1"/>
    <property type="molecule type" value="Genomic_DNA"/>
</dbReference>
<gene>
    <name evidence="2" type="ORF">AVDCRST_MAG08-2821</name>
</gene>
<feature type="compositionally biased region" description="Basic and acidic residues" evidence="1">
    <location>
        <begin position="165"/>
        <end position="178"/>
    </location>
</feature>
<evidence type="ECO:0000313" key="2">
    <source>
        <dbReference type="EMBL" id="CAA9263864.1"/>
    </source>
</evidence>
<organism evidence="2">
    <name type="scientific">uncultured Acetobacteraceae bacterium</name>
    <dbReference type="NCBI Taxonomy" id="169975"/>
    <lineage>
        <taxon>Bacteria</taxon>
        <taxon>Pseudomonadati</taxon>
        <taxon>Pseudomonadota</taxon>
        <taxon>Alphaproteobacteria</taxon>
        <taxon>Acetobacterales</taxon>
        <taxon>Acetobacteraceae</taxon>
        <taxon>environmental samples</taxon>
    </lineage>
</organism>
<evidence type="ECO:0000256" key="1">
    <source>
        <dbReference type="SAM" id="MobiDB-lite"/>
    </source>
</evidence>
<name>A0A6J4IWT4_9PROT</name>
<dbReference type="AlphaFoldDB" id="A0A6J4IWT4"/>
<feature type="region of interest" description="Disordered" evidence="1">
    <location>
        <begin position="149"/>
        <end position="215"/>
    </location>
</feature>
<feature type="non-terminal residue" evidence="2">
    <location>
        <position position="1"/>
    </location>
</feature>
<accession>A0A6J4IWT4</accession>
<feature type="region of interest" description="Disordered" evidence="1">
    <location>
        <begin position="257"/>
        <end position="276"/>
    </location>
</feature>
<feature type="non-terminal residue" evidence="2">
    <location>
        <position position="372"/>
    </location>
</feature>
<feature type="region of interest" description="Disordered" evidence="1">
    <location>
        <begin position="39"/>
        <end position="91"/>
    </location>
</feature>
<feature type="compositionally biased region" description="Basic residues" evidence="1">
    <location>
        <begin position="42"/>
        <end position="60"/>
    </location>
</feature>
<protein>
    <submittedName>
        <fullName evidence="2">Uncharacterized protein</fullName>
    </submittedName>
</protein>
<feature type="region of interest" description="Disordered" evidence="1">
    <location>
        <begin position="1"/>
        <end position="27"/>
    </location>
</feature>
<feature type="compositionally biased region" description="Basic and acidic residues" evidence="1">
    <location>
        <begin position="192"/>
        <end position="201"/>
    </location>
</feature>
<feature type="compositionally biased region" description="Basic residues" evidence="1">
    <location>
        <begin position="179"/>
        <end position="189"/>
    </location>
</feature>